<evidence type="ECO:0000313" key="2">
    <source>
        <dbReference type="EMBL" id="HIX66890.1"/>
    </source>
</evidence>
<feature type="transmembrane region" description="Helical" evidence="1">
    <location>
        <begin position="97"/>
        <end position="124"/>
    </location>
</feature>
<feature type="transmembrane region" description="Helical" evidence="1">
    <location>
        <begin position="182"/>
        <end position="203"/>
    </location>
</feature>
<feature type="transmembrane region" description="Helical" evidence="1">
    <location>
        <begin position="144"/>
        <end position="161"/>
    </location>
</feature>
<evidence type="ECO:0000313" key="3">
    <source>
        <dbReference type="Proteomes" id="UP000886721"/>
    </source>
</evidence>
<organism evidence="2 3">
    <name type="scientific">Candidatus Anaerostipes excrementavium</name>
    <dbReference type="NCBI Taxonomy" id="2838463"/>
    <lineage>
        <taxon>Bacteria</taxon>
        <taxon>Bacillati</taxon>
        <taxon>Bacillota</taxon>
        <taxon>Clostridia</taxon>
        <taxon>Lachnospirales</taxon>
        <taxon>Lachnospiraceae</taxon>
        <taxon>Anaerostipes</taxon>
    </lineage>
</organism>
<name>A0A9D1WVN4_9FIRM</name>
<proteinExistence type="predicted"/>
<comment type="caution">
    <text evidence="2">The sequence shown here is derived from an EMBL/GenBank/DDBJ whole genome shotgun (WGS) entry which is preliminary data.</text>
</comment>
<dbReference type="Proteomes" id="UP000886721">
    <property type="component" value="Unassembled WGS sequence"/>
</dbReference>
<evidence type="ECO:0000256" key="1">
    <source>
        <dbReference type="SAM" id="Phobius"/>
    </source>
</evidence>
<gene>
    <name evidence="2" type="ORF">H9735_02040</name>
</gene>
<reference evidence="2" key="1">
    <citation type="journal article" date="2021" name="PeerJ">
        <title>Extensive microbial diversity within the chicken gut microbiome revealed by metagenomics and culture.</title>
        <authorList>
            <person name="Gilroy R."/>
            <person name="Ravi A."/>
            <person name="Getino M."/>
            <person name="Pursley I."/>
            <person name="Horton D.L."/>
            <person name="Alikhan N.F."/>
            <person name="Baker D."/>
            <person name="Gharbi K."/>
            <person name="Hall N."/>
            <person name="Watson M."/>
            <person name="Adriaenssens E.M."/>
            <person name="Foster-Nyarko E."/>
            <person name="Jarju S."/>
            <person name="Secka A."/>
            <person name="Antonio M."/>
            <person name="Oren A."/>
            <person name="Chaudhuri R.R."/>
            <person name="La Ragione R."/>
            <person name="Hildebrand F."/>
            <person name="Pallen M.J."/>
        </authorList>
    </citation>
    <scope>NUCLEOTIDE SEQUENCE</scope>
    <source>
        <strain evidence="2">CHK191-13928</strain>
    </source>
</reference>
<reference evidence="2" key="2">
    <citation type="submission" date="2021-04" db="EMBL/GenBank/DDBJ databases">
        <authorList>
            <person name="Gilroy R."/>
        </authorList>
    </citation>
    <scope>NUCLEOTIDE SEQUENCE</scope>
    <source>
        <strain evidence="2">CHK191-13928</strain>
    </source>
</reference>
<feature type="transmembrane region" description="Helical" evidence="1">
    <location>
        <begin position="223"/>
        <end position="244"/>
    </location>
</feature>
<keyword evidence="1" id="KW-0472">Membrane</keyword>
<dbReference type="EMBL" id="DXEM01000006">
    <property type="protein sequence ID" value="HIX66890.1"/>
    <property type="molecule type" value="Genomic_DNA"/>
</dbReference>
<feature type="transmembrane region" description="Helical" evidence="1">
    <location>
        <begin position="12"/>
        <end position="31"/>
    </location>
</feature>
<protein>
    <submittedName>
        <fullName evidence="2">Uncharacterized protein</fullName>
    </submittedName>
</protein>
<sequence length="251" mass="29610">MFIKLLKYDLKAMGRILIPFWILAFVIGVLWMRENQKYMYEFRPNLTLEQIFGAMFVLLIMAVIILNLVIIIQYFWKGLLKEEGYLMFTLPVSVRSLILSKVISAMVICCTTVAVGWLLVLVMEVMRGFVLDNFLKYYFGAFDSYRQGIFVTVEFFLLYPLKWIYQFYASMAVGQLKGQNRFFWSVGAFCCWLVLFHILEMFISWMLMDVWQTEILYQNMSQIAFFASLVLEILICHAATEYILTKKLNLD</sequence>
<keyword evidence="1" id="KW-0812">Transmembrane</keyword>
<dbReference type="AlphaFoldDB" id="A0A9D1WVN4"/>
<accession>A0A9D1WVN4</accession>
<keyword evidence="1" id="KW-1133">Transmembrane helix</keyword>
<feature type="transmembrane region" description="Helical" evidence="1">
    <location>
        <begin position="51"/>
        <end position="76"/>
    </location>
</feature>